<organism evidence="1 2">
    <name type="scientific">Pseudozyma antarctica (strain T-34)</name>
    <name type="common">Yeast</name>
    <name type="synonym">Candida antarctica</name>
    <dbReference type="NCBI Taxonomy" id="1151754"/>
    <lineage>
        <taxon>Eukaryota</taxon>
        <taxon>Fungi</taxon>
        <taxon>Dikarya</taxon>
        <taxon>Basidiomycota</taxon>
        <taxon>Ustilaginomycotina</taxon>
        <taxon>Ustilaginomycetes</taxon>
        <taxon>Ustilaginales</taxon>
        <taxon>Ustilaginaceae</taxon>
        <taxon>Moesziomyces</taxon>
    </lineage>
</organism>
<dbReference type="Proteomes" id="UP000011976">
    <property type="component" value="Unassembled WGS sequence"/>
</dbReference>
<dbReference type="EMBL" id="DF196792">
    <property type="protein sequence ID" value="GAC77495.1"/>
    <property type="molecule type" value="Genomic_DNA"/>
</dbReference>
<proteinExistence type="predicted"/>
<evidence type="ECO:0000313" key="1">
    <source>
        <dbReference type="EMBL" id="GAC77495.1"/>
    </source>
</evidence>
<gene>
    <name evidence="1" type="ORF">PANT_26c00080</name>
</gene>
<reference evidence="2" key="1">
    <citation type="journal article" date="2013" name="Genome Announc.">
        <title>Genome sequence of the basidiomycetous yeast Pseudozyma antarctica T-34, a producer of the glycolipid biosurfactants mannosylerythritol lipids.</title>
        <authorList>
            <person name="Morita T."/>
            <person name="Koike H."/>
            <person name="Koyama Y."/>
            <person name="Hagiwara H."/>
            <person name="Ito E."/>
            <person name="Fukuoka T."/>
            <person name="Imura T."/>
            <person name="Machida M."/>
            <person name="Kitamoto D."/>
        </authorList>
    </citation>
    <scope>NUCLEOTIDE SEQUENCE [LARGE SCALE GENOMIC DNA]</scope>
    <source>
        <strain evidence="2">T-34</strain>
    </source>
</reference>
<dbReference type="AlphaFoldDB" id="M9M866"/>
<evidence type="ECO:0000313" key="2">
    <source>
        <dbReference type="Proteomes" id="UP000011976"/>
    </source>
</evidence>
<protein>
    <submittedName>
        <fullName evidence="1">Uncharacterized protein</fullName>
    </submittedName>
</protein>
<accession>M9M866</accession>
<sequence>MPERCPGPGRAWADPGLGTRAWGVTLAFHTTQQHGSTPLAGCCIYPEEIFTYNWKQHAVVFDRITSPKMHDPLFINEVEHLRQRLMRACLCHGARALIHTMRGVDWRSMELGVYLKDTYLTNLLCQKVATEAQAWNAIVHAQGQTFANKAEAVVL</sequence>
<name>M9M866_PSEA3</name>